<evidence type="ECO:0000256" key="8">
    <source>
        <dbReference type="ARBA" id="ARBA00023128"/>
    </source>
</evidence>
<name>A0ABP1DTX0_9APHY</name>
<evidence type="ECO:0000256" key="7">
    <source>
        <dbReference type="ARBA" id="ARBA00022989"/>
    </source>
</evidence>
<evidence type="ECO:0000256" key="3">
    <source>
        <dbReference type="ARBA" id="ARBA00022448"/>
    </source>
</evidence>
<dbReference type="InterPro" id="IPR007992">
    <property type="entry name" value="CybS"/>
</dbReference>
<dbReference type="Proteomes" id="UP001497453">
    <property type="component" value="Chromosome 6"/>
</dbReference>
<keyword evidence="7" id="KW-1133">Transmembrane helix</keyword>
<sequence length="213" mass="23166">MSSALVARNALKRRIATTFAKRALRPITTTSSVKKDSEFAYVPGGPIYRGTVNDPTTFPPPSRTHGSYHWAFERLLSAGLVPLTVAAFVTSGSNYPIVDGLLGISLVVHSHIGFDSILVDYLHPRKFPILGPTFSWLLRGVTAAVLVGVYQFNTNDIGLTELIAKVCFEHAVFQFVWNLLAKPGAVYLGLCPPQGTFHHCLSVLQISQSGQIS</sequence>
<evidence type="ECO:0000313" key="11">
    <source>
        <dbReference type="EMBL" id="CAL1711165.1"/>
    </source>
</evidence>
<proteinExistence type="inferred from homology"/>
<dbReference type="PANTHER" id="PTHR13337:SF2">
    <property type="entry name" value="SUCCINATE DEHYDROGENASE [UBIQUINONE] CYTOCHROME B SMALL SUBUNIT, MITOCHONDRIAL"/>
    <property type="match status" value="1"/>
</dbReference>
<evidence type="ECO:0000256" key="6">
    <source>
        <dbReference type="ARBA" id="ARBA00022946"/>
    </source>
</evidence>
<evidence type="ECO:0000313" key="12">
    <source>
        <dbReference type="Proteomes" id="UP001497453"/>
    </source>
</evidence>
<dbReference type="Gene3D" id="1.20.1300.10">
    <property type="entry name" value="Fumarate reductase/succinate dehydrogenase, transmembrane subunit"/>
    <property type="match status" value="1"/>
</dbReference>
<dbReference type="CDD" id="cd03496">
    <property type="entry name" value="SQR_TypeC_CybS"/>
    <property type="match status" value="1"/>
</dbReference>
<gene>
    <name evidence="11" type="ORF">GFSPODELE1_LOCUS8213</name>
</gene>
<evidence type="ECO:0000256" key="10">
    <source>
        <dbReference type="RuleBase" id="RU364031"/>
    </source>
</evidence>
<dbReference type="InterPro" id="IPR034804">
    <property type="entry name" value="SQR/QFR_C/D"/>
</dbReference>
<protein>
    <recommendedName>
        <fullName evidence="10">Succinate dehydrogenase [ubiquinone] cytochrome b small subunit</fullName>
    </recommendedName>
</protein>
<evidence type="ECO:0000256" key="1">
    <source>
        <dbReference type="ARBA" id="ARBA00004448"/>
    </source>
</evidence>
<evidence type="ECO:0000256" key="4">
    <source>
        <dbReference type="ARBA" id="ARBA00022692"/>
    </source>
</evidence>
<evidence type="ECO:0000256" key="2">
    <source>
        <dbReference type="ARBA" id="ARBA00007294"/>
    </source>
</evidence>
<dbReference type="PANTHER" id="PTHR13337">
    <property type="entry name" value="SUCCINATE DEHYDROGENASE"/>
    <property type="match status" value="1"/>
</dbReference>
<comment type="subcellular location">
    <subcellularLocation>
        <location evidence="1 10">Mitochondrion inner membrane</location>
        <topology evidence="1 10">Multi-pass membrane protein</topology>
    </subcellularLocation>
</comment>
<keyword evidence="4" id="KW-0812">Transmembrane</keyword>
<dbReference type="EMBL" id="OZ037949">
    <property type="protein sequence ID" value="CAL1711165.1"/>
    <property type="molecule type" value="Genomic_DNA"/>
</dbReference>
<dbReference type="Pfam" id="PF05328">
    <property type="entry name" value="CybS"/>
    <property type="match status" value="1"/>
</dbReference>
<keyword evidence="9 10" id="KW-0472">Membrane</keyword>
<keyword evidence="6 10" id="KW-0809">Transit peptide</keyword>
<keyword evidence="12" id="KW-1185">Reference proteome</keyword>
<reference evidence="12" key="1">
    <citation type="submission" date="2024-04" db="EMBL/GenBank/DDBJ databases">
        <authorList>
            <person name="Shaw F."/>
            <person name="Minotto A."/>
        </authorList>
    </citation>
    <scope>NUCLEOTIDE SEQUENCE [LARGE SCALE GENOMIC DNA]</scope>
</reference>
<keyword evidence="5 10" id="KW-0999">Mitochondrion inner membrane</keyword>
<keyword evidence="3" id="KW-0813">Transport</keyword>
<evidence type="ECO:0000256" key="9">
    <source>
        <dbReference type="ARBA" id="ARBA00023136"/>
    </source>
</evidence>
<keyword evidence="8 10" id="KW-0496">Mitochondrion</keyword>
<comment type="similarity">
    <text evidence="2 10">Belongs to the CybS family.</text>
</comment>
<evidence type="ECO:0000256" key="5">
    <source>
        <dbReference type="ARBA" id="ARBA00022792"/>
    </source>
</evidence>
<accession>A0ABP1DTX0</accession>
<organism evidence="11 12">
    <name type="scientific">Somion occarium</name>
    <dbReference type="NCBI Taxonomy" id="3059160"/>
    <lineage>
        <taxon>Eukaryota</taxon>
        <taxon>Fungi</taxon>
        <taxon>Dikarya</taxon>
        <taxon>Basidiomycota</taxon>
        <taxon>Agaricomycotina</taxon>
        <taxon>Agaricomycetes</taxon>
        <taxon>Polyporales</taxon>
        <taxon>Cerrenaceae</taxon>
        <taxon>Somion</taxon>
    </lineage>
</organism>
<dbReference type="SUPFAM" id="SSF81343">
    <property type="entry name" value="Fumarate reductase respiratory complex transmembrane subunits"/>
    <property type="match status" value="1"/>
</dbReference>